<evidence type="ECO:0000256" key="4">
    <source>
        <dbReference type="ARBA" id="ARBA00022989"/>
    </source>
</evidence>
<dbReference type="GO" id="GO:0043190">
    <property type="term" value="C:ATP-binding cassette (ABC) transporter complex"/>
    <property type="evidence" value="ECO:0007669"/>
    <property type="project" value="TreeGrafter"/>
</dbReference>
<protein>
    <submittedName>
        <fullName evidence="7">Lipopolysaccharide export system permease protein</fullName>
    </submittedName>
</protein>
<organism evidence="7 8">
    <name type="scientific">Arcicella aurantiaca</name>
    <dbReference type="NCBI Taxonomy" id="591202"/>
    <lineage>
        <taxon>Bacteria</taxon>
        <taxon>Pseudomonadati</taxon>
        <taxon>Bacteroidota</taxon>
        <taxon>Cytophagia</taxon>
        <taxon>Cytophagales</taxon>
        <taxon>Flectobacillaceae</taxon>
        <taxon>Arcicella</taxon>
    </lineage>
</organism>
<accession>A0A316E1H5</accession>
<evidence type="ECO:0000256" key="5">
    <source>
        <dbReference type="ARBA" id="ARBA00023136"/>
    </source>
</evidence>
<dbReference type="RefSeq" id="WP_109743843.1">
    <property type="nucleotide sequence ID" value="NZ_QGGO01000017.1"/>
</dbReference>
<evidence type="ECO:0000313" key="7">
    <source>
        <dbReference type="EMBL" id="PWK23319.1"/>
    </source>
</evidence>
<dbReference type="OrthoDB" id="9807977at2"/>
<feature type="transmembrane region" description="Helical" evidence="6">
    <location>
        <begin position="304"/>
        <end position="325"/>
    </location>
</feature>
<feature type="transmembrane region" description="Helical" evidence="6">
    <location>
        <begin position="12"/>
        <end position="30"/>
    </location>
</feature>
<comment type="caution">
    <text evidence="7">The sequence shown here is derived from an EMBL/GenBank/DDBJ whole genome shotgun (WGS) entry which is preliminary data.</text>
</comment>
<dbReference type="GO" id="GO:0015920">
    <property type="term" value="P:lipopolysaccharide transport"/>
    <property type="evidence" value="ECO:0007669"/>
    <property type="project" value="TreeGrafter"/>
</dbReference>
<evidence type="ECO:0000313" key="8">
    <source>
        <dbReference type="Proteomes" id="UP000245489"/>
    </source>
</evidence>
<reference evidence="7 8" key="1">
    <citation type="submission" date="2018-05" db="EMBL/GenBank/DDBJ databases">
        <title>Genomic Encyclopedia of Archaeal and Bacterial Type Strains, Phase II (KMG-II): from individual species to whole genera.</title>
        <authorList>
            <person name="Goeker M."/>
        </authorList>
    </citation>
    <scope>NUCLEOTIDE SEQUENCE [LARGE SCALE GENOMIC DNA]</scope>
    <source>
        <strain evidence="7 8">DSM 22214</strain>
    </source>
</reference>
<dbReference type="Proteomes" id="UP000245489">
    <property type="component" value="Unassembled WGS sequence"/>
</dbReference>
<keyword evidence="8" id="KW-1185">Reference proteome</keyword>
<keyword evidence="3 6" id="KW-0812">Transmembrane</keyword>
<gene>
    <name evidence="7" type="ORF">LV89_03136</name>
</gene>
<comment type="subcellular location">
    <subcellularLocation>
        <location evidence="1">Cell membrane</location>
        <topology evidence="1">Multi-pass membrane protein</topology>
    </subcellularLocation>
</comment>
<dbReference type="Pfam" id="PF03739">
    <property type="entry name" value="LptF_LptG"/>
    <property type="match status" value="1"/>
</dbReference>
<feature type="transmembrane region" description="Helical" evidence="6">
    <location>
        <begin position="279"/>
        <end position="297"/>
    </location>
</feature>
<evidence type="ECO:0000256" key="6">
    <source>
        <dbReference type="SAM" id="Phobius"/>
    </source>
</evidence>
<keyword evidence="5 6" id="KW-0472">Membrane</keyword>
<dbReference type="InterPro" id="IPR005495">
    <property type="entry name" value="LptG/LptF_permease"/>
</dbReference>
<dbReference type="PANTHER" id="PTHR33529:SF8">
    <property type="entry name" value="PERMEASE, YJGP_YJGQ FAMILY"/>
    <property type="match status" value="1"/>
</dbReference>
<proteinExistence type="predicted"/>
<keyword evidence="4 6" id="KW-1133">Transmembrane helix</keyword>
<evidence type="ECO:0000256" key="2">
    <source>
        <dbReference type="ARBA" id="ARBA00022475"/>
    </source>
</evidence>
<sequence length="360" mass="41243">MKILDLYIIKKFLTTYFFAVLIIVTIIMVIDYTEKIDNFIDNKAPLREILLDYYLNFIPYWANYISPLMVFIATVFFTANLAARTEIIAILSTGVSFNRFLRPYIIGSAIIGILTFLMVGWVIPIANKTRIAFERKYVEGGSYYFSGRDVHIKIGPEDYAYLQSYDTGTNTGYSFALDKISGNKLTYKLLADRIVWDSTRRKWTIQDYRIRRFLEDGKQKLSYGVKLDTTLNLLPKDFDSKYQLHETFTMPELEETITKVRSRGADGIEVFLIEKYLRFANPFAVVILTVIGVIVSARKARGGVGFQIALGFMLAFLYILFFMMSKGIAQSGGMPPLLAVWLPNIVFTLIGMVLYRAVPR</sequence>
<dbReference type="AlphaFoldDB" id="A0A316E1H5"/>
<dbReference type="PANTHER" id="PTHR33529">
    <property type="entry name" value="SLR0882 PROTEIN-RELATED"/>
    <property type="match status" value="1"/>
</dbReference>
<feature type="transmembrane region" description="Helical" evidence="6">
    <location>
        <begin position="104"/>
        <end position="123"/>
    </location>
</feature>
<feature type="transmembrane region" description="Helical" evidence="6">
    <location>
        <begin position="61"/>
        <end position="83"/>
    </location>
</feature>
<evidence type="ECO:0000256" key="1">
    <source>
        <dbReference type="ARBA" id="ARBA00004651"/>
    </source>
</evidence>
<feature type="transmembrane region" description="Helical" evidence="6">
    <location>
        <begin position="337"/>
        <end position="358"/>
    </location>
</feature>
<evidence type="ECO:0000256" key="3">
    <source>
        <dbReference type="ARBA" id="ARBA00022692"/>
    </source>
</evidence>
<keyword evidence="2" id="KW-1003">Cell membrane</keyword>
<dbReference type="EMBL" id="QGGO01000017">
    <property type="protein sequence ID" value="PWK23319.1"/>
    <property type="molecule type" value="Genomic_DNA"/>
</dbReference>
<name>A0A316E1H5_9BACT</name>